<dbReference type="GO" id="GO:0004842">
    <property type="term" value="F:ubiquitin-protein transferase activity"/>
    <property type="evidence" value="ECO:0007669"/>
    <property type="project" value="InterPro"/>
</dbReference>
<reference evidence="4 5" key="2">
    <citation type="journal article" date="2023" name="Mol. Biol. Evol.">
        <title>Genomics of Secondarily Temperate Adaptation in the Only Non-Antarctic Icefish.</title>
        <authorList>
            <person name="Rivera-Colon A.G."/>
            <person name="Rayamajhi N."/>
            <person name="Minhas B.F."/>
            <person name="Madrigal G."/>
            <person name="Bilyk K.T."/>
            <person name="Yoon V."/>
            <person name="Hune M."/>
            <person name="Gregory S."/>
            <person name="Cheng C.H.C."/>
            <person name="Catchen J.M."/>
        </authorList>
    </citation>
    <scope>NUCLEOTIDE SEQUENCE [LARGE SCALE GENOMIC DNA]</scope>
    <source>
        <strain evidence="4">JMC-PN-2008</strain>
    </source>
</reference>
<evidence type="ECO:0000259" key="3">
    <source>
        <dbReference type="Pfam" id="PF00632"/>
    </source>
</evidence>
<evidence type="ECO:0000313" key="5">
    <source>
        <dbReference type="Proteomes" id="UP001346869"/>
    </source>
</evidence>
<dbReference type="InterPro" id="IPR035983">
    <property type="entry name" value="Hect_E3_ubiquitin_ligase"/>
</dbReference>
<comment type="caution">
    <text evidence="4">The sequence shown here is derived from an EMBL/GenBank/DDBJ whole genome shotgun (WGS) entry which is preliminary data.</text>
</comment>
<accession>A0AAN8APC7</accession>
<dbReference type="Gene3D" id="3.30.2410.10">
    <property type="entry name" value="Hect, E3 ligase catalytic domain"/>
    <property type="match status" value="1"/>
</dbReference>
<evidence type="ECO:0000256" key="1">
    <source>
        <dbReference type="ARBA" id="ARBA00022679"/>
    </source>
</evidence>
<dbReference type="EMBL" id="JAUZQC010000011">
    <property type="protein sequence ID" value="KAK5863624.1"/>
    <property type="molecule type" value="Genomic_DNA"/>
</dbReference>
<proteinExistence type="predicted"/>
<evidence type="ECO:0000313" key="4">
    <source>
        <dbReference type="EMBL" id="KAK5863624.1"/>
    </source>
</evidence>
<dbReference type="Proteomes" id="UP001346869">
    <property type="component" value="Unassembled WGS sequence"/>
</dbReference>
<dbReference type="InterPro" id="IPR000569">
    <property type="entry name" value="HECT_dom"/>
</dbReference>
<dbReference type="Pfam" id="PF00632">
    <property type="entry name" value="HECT"/>
    <property type="match status" value="1"/>
</dbReference>
<organism evidence="4 5">
    <name type="scientific">Eleginops maclovinus</name>
    <name type="common">Patagonian blennie</name>
    <name type="synonym">Eleginus maclovinus</name>
    <dbReference type="NCBI Taxonomy" id="56733"/>
    <lineage>
        <taxon>Eukaryota</taxon>
        <taxon>Metazoa</taxon>
        <taxon>Chordata</taxon>
        <taxon>Craniata</taxon>
        <taxon>Vertebrata</taxon>
        <taxon>Euteleostomi</taxon>
        <taxon>Actinopterygii</taxon>
        <taxon>Neopterygii</taxon>
        <taxon>Teleostei</taxon>
        <taxon>Neoteleostei</taxon>
        <taxon>Acanthomorphata</taxon>
        <taxon>Eupercaria</taxon>
        <taxon>Perciformes</taxon>
        <taxon>Notothenioidei</taxon>
        <taxon>Eleginopidae</taxon>
        <taxon>Eleginops</taxon>
    </lineage>
</organism>
<sequence length="206" mass="23901">MLERDAEVREIDAVHQLCLSWELPAPNATNRKWLSEKLLLHAVIERTRRQINQFQKGLKETGLWSLLIDRSDVIPILFPRESEAQVPPEIILDCIIWPSSITFIFESYRFEEEAESDVLDVCRVSGYLKTFIENASPAELKSLMKFWIGWEVPATEMRVEIVEATLPTALTCFEKLRLPRHYTLYRTFNEDLCACISTSYSGFGRI</sequence>
<reference evidence="4 5" key="1">
    <citation type="journal article" date="2023" name="Genes (Basel)">
        <title>Chromosome-Level Genome Assembly and Circadian Gene Repertoire of the Patagonia Blennie Eleginops maclovinus-The Closest Ancestral Proxy of Antarctic Cryonotothenioids.</title>
        <authorList>
            <person name="Cheng C.C."/>
            <person name="Rivera-Colon A.G."/>
            <person name="Minhas B.F."/>
            <person name="Wilson L."/>
            <person name="Rayamajhi N."/>
            <person name="Vargas-Chacoff L."/>
            <person name="Catchen J.M."/>
        </authorList>
    </citation>
    <scope>NUCLEOTIDE SEQUENCE [LARGE SCALE GENOMIC DNA]</scope>
    <source>
        <strain evidence="4">JMC-PN-2008</strain>
    </source>
</reference>
<keyword evidence="1" id="KW-0808">Transferase</keyword>
<dbReference type="SUPFAM" id="SSF56204">
    <property type="entry name" value="Hect, E3 ligase catalytic domain"/>
    <property type="match status" value="1"/>
</dbReference>
<protein>
    <recommendedName>
        <fullName evidence="3">HECT domain-containing protein</fullName>
    </recommendedName>
</protein>
<name>A0AAN8APC7_ELEMC</name>
<gene>
    <name evidence="4" type="ORF">PBY51_000643</name>
</gene>
<evidence type="ECO:0000256" key="2">
    <source>
        <dbReference type="ARBA" id="ARBA00022786"/>
    </source>
</evidence>
<feature type="domain" description="HECT" evidence="3">
    <location>
        <begin position="114"/>
        <end position="204"/>
    </location>
</feature>
<keyword evidence="5" id="KW-1185">Reference proteome</keyword>
<dbReference type="AlphaFoldDB" id="A0AAN8APC7"/>
<keyword evidence="2" id="KW-0833">Ubl conjugation pathway</keyword>